<organism evidence="2 3">
    <name type="scientific">Candidatus Woesebacteria bacterium GW2011_GWB1_45_5</name>
    <dbReference type="NCBI Taxonomy" id="1618581"/>
    <lineage>
        <taxon>Bacteria</taxon>
        <taxon>Candidatus Woeseibacteriota</taxon>
    </lineage>
</organism>
<dbReference type="InterPro" id="IPR016040">
    <property type="entry name" value="NAD(P)-bd_dom"/>
</dbReference>
<gene>
    <name evidence="2" type="ORF">UX13_C0007G0008</name>
</gene>
<name>A0A0G1MR18_9BACT</name>
<dbReference type="Proteomes" id="UP000034329">
    <property type="component" value="Unassembled WGS sequence"/>
</dbReference>
<dbReference type="InterPro" id="IPR036291">
    <property type="entry name" value="NAD(P)-bd_dom_sf"/>
</dbReference>
<dbReference type="AlphaFoldDB" id="A0A0G1MR18"/>
<dbReference type="Pfam" id="PF16363">
    <property type="entry name" value="GDP_Man_Dehyd"/>
    <property type="match status" value="1"/>
</dbReference>
<proteinExistence type="predicted"/>
<dbReference type="Gene3D" id="3.40.50.720">
    <property type="entry name" value="NAD(P)-binding Rossmann-like Domain"/>
    <property type="match status" value="1"/>
</dbReference>
<protein>
    <submittedName>
        <fullName evidence="2">NAD-dependent epimerase/dehydratase</fullName>
    </submittedName>
</protein>
<comment type="caution">
    <text evidence="2">The sequence shown here is derived from an EMBL/GenBank/DDBJ whole genome shotgun (WGS) entry which is preliminary data.</text>
</comment>
<evidence type="ECO:0000313" key="2">
    <source>
        <dbReference type="EMBL" id="KKU10609.1"/>
    </source>
</evidence>
<evidence type="ECO:0000259" key="1">
    <source>
        <dbReference type="Pfam" id="PF16363"/>
    </source>
</evidence>
<reference evidence="2 3" key="1">
    <citation type="journal article" date="2015" name="Nature">
        <title>rRNA introns, odd ribosomes, and small enigmatic genomes across a large radiation of phyla.</title>
        <authorList>
            <person name="Brown C.T."/>
            <person name="Hug L.A."/>
            <person name="Thomas B.C."/>
            <person name="Sharon I."/>
            <person name="Castelle C.J."/>
            <person name="Singh A."/>
            <person name="Wilkins M.J."/>
            <person name="Williams K.H."/>
            <person name="Banfield J.F."/>
        </authorList>
    </citation>
    <scope>NUCLEOTIDE SEQUENCE [LARGE SCALE GENOMIC DNA]</scope>
</reference>
<sequence>MKKVLVTGAGGFVGRHLLKVLHDNYEVFGLRHDKKNDILDADFLGHLISDYKPDSIIHLAALTKTWFTGIRELFEVNLLGTVNLYNAVLKLRENEDYNPKILYISTSEIYGNTPNPKNITENSLLNPTNPYSSSKAAADRASYAYGLSKNLSIAILRPFTHTGPGQSKGFFIPDMASQIARIEKADKGNGLLVGNLETTRDYLDVRDVVAAYKDLMEAEWEKGEVFNICSGRGVKMKTLLRDLLKLSNATIKVKKDPGRFRPIDMPVYIGNSDKIRKLTGWKPKIEIDKTLEDTLNYWREKEQESQSEGSGF</sequence>
<evidence type="ECO:0000313" key="3">
    <source>
        <dbReference type="Proteomes" id="UP000034329"/>
    </source>
</evidence>
<dbReference type="PANTHER" id="PTHR43000">
    <property type="entry name" value="DTDP-D-GLUCOSE 4,6-DEHYDRATASE-RELATED"/>
    <property type="match status" value="1"/>
</dbReference>
<accession>A0A0G1MR18</accession>
<dbReference type="EMBL" id="LCLA01000007">
    <property type="protein sequence ID" value="KKU10609.1"/>
    <property type="molecule type" value="Genomic_DNA"/>
</dbReference>
<dbReference type="SUPFAM" id="SSF51735">
    <property type="entry name" value="NAD(P)-binding Rossmann-fold domains"/>
    <property type="match status" value="1"/>
</dbReference>
<dbReference type="Gene3D" id="3.90.25.10">
    <property type="entry name" value="UDP-galactose 4-epimerase, domain 1"/>
    <property type="match status" value="1"/>
</dbReference>
<feature type="domain" description="NAD(P)-binding" evidence="1">
    <location>
        <begin position="35"/>
        <end position="294"/>
    </location>
</feature>